<evidence type="ECO:0000313" key="2">
    <source>
        <dbReference type="Proteomes" id="UP000470186"/>
    </source>
</evidence>
<dbReference type="AlphaFoldDB" id="A0A7X1Y8A7"/>
<accession>A0A7X1Y8A7</accession>
<reference evidence="1 2" key="1">
    <citation type="submission" date="2019-10" db="EMBL/GenBank/DDBJ databases">
        <title>Evaluation of single-gene subtyping targets for Pseudomonas.</title>
        <authorList>
            <person name="Reichler S.J."/>
            <person name="Orsi R.H."/>
            <person name="Wiedmann M."/>
            <person name="Martin N.H."/>
            <person name="Murphy S.I."/>
        </authorList>
    </citation>
    <scope>NUCLEOTIDE SEQUENCE [LARGE SCALE GENOMIC DNA]</scope>
    <source>
        <strain evidence="1 2">FSL R10-2107</strain>
    </source>
</reference>
<protein>
    <submittedName>
        <fullName evidence="1">Uncharacterized protein</fullName>
    </submittedName>
</protein>
<comment type="caution">
    <text evidence="1">The sequence shown here is derived from an EMBL/GenBank/DDBJ whole genome shotgun (WGS) entry which is preliminary data.</text>
</comment>
<evidence type="ECO:0000313" key="1">
    <source>
        <dbReference type="EMBL" id="MQU32142.1"/>
    </source>
</evidence>
<organism evidence="1 2">
    <name type="scientific">Pseudomonas helleri</name>
    <dbReference type="NCBI Taxonomy" id="1608996"/>
    <lineage>
        <taxon>Bacteria</taxon>
        <taxon>Pseudomonadati</taxon>
        <taxon>Pseudomonadota</taxon>
        <taxon>Gammaproteobacteria</taxon>
        <taxon>Pseudomonadales</taxon>
        <taxon>Pseudomonadaceae</taxon>
        <taxon>Pseudomonas</taxon>
    </lineage>
</organism>
<dbReference type="EMBL" id="WIVX01000050">
    <property type="protein sequence ID" value="MQU32142.1"/>
    <property type="molecule type" value="Genomic_DNA"/>
</dbReference>
<proteinExistence type="predicted"/>
<sequence length="149" mass="17025">MNLSAENIGAIRELVRSDYPLKARDAKDLLGHNDHLVELLEARSRLMLGVEIERDQLRAEVAGLRTGYEAYERVNAELKAENERLRREREGKVLCDLELFETLRDAANTEADEHRKCMATYRPLRQENLDSVVKKCDDLLAAMGKGEQS</sequence>
<gene>
    <name evidence="1" type="ORF">GHO30_12180</name>
</gene>
<name>A0A7X1Y8A7_9PSED</name>
<keyword evidence="2" id="KW-1185">Reference proteome</keyword>
<dbReference type="Proteomes" id="UP000470186">
    <property type="component" value="Unassembled WGS sequence"/>
</dbReference>
<dbReference type="RefSeq" id="WP_153351349.1">
    <property type="nucleotide sequence ID" value="NZ_JBQEGM010000177.1"/>
</dbReference>